<proteinExistence type="inferred from homology"/>
<dbReference type="InterPro" id="IPR003660">
    <property type="entry name" value="HAMP_dom"/>
</dbReference>
<accession>A0ABR7T359</accession>
<dbReference type="InterPro" id="IPR024478">
    <property type="entry name" value="HlyB_4HB_MCP"/>
</dbReference>
<dbReference type="PROSITE" id="PS50885">
    <property type="entry name" value="HAMP"/>
    <property type="match status" value="1"/>
</dbReference>
<evidence type="ECO:0000259" key="5">
    <source>
        <dbReference type="PROSITE" id="PS50111"/>
    </source>
</evidence>
<dbReference type="EMBL" id="JACVHF010000011">
    <property type="protein sequence ID" value="MBC9785209.1"/>
    <property type="molecule type" value="Genomic_DNA"/>
</dbReference>
<evidence type="ECO:0000313" key="7">
    <source>
        <dbReference type="EMBL" id="MBC9785209.1"/>
    </source>
</evidence>
<evidence type="ECO:0000259" key="6">
    <source>
        <dbReference type="PROSITE" id="PS50885"/>
    </source>
</evidence>
<dbReference type="RefSeq" id="WP_188040702.1">
    <property type="nucleotide sequence ID" value="NZ_JACVHF010000011.1"/>
</dbReference>
<feature type="domain" description="HAMP" evidence="6">
    <location>
        <begin position="205"/>
        <end position="259"/>
    </location>
</feature>
<dbReference type="Gene3D" id="6.10.340.10">
    <property type="match status" value="1"/>
</dbReference>
<evidence type="ECO:0000256" key="1">
    <source>
        <dbReference type="ARBA" id="ARBA00023224"/>
    </source>
</evidence>
<dbReference type="Proteomes" id="UP000617402">
    <property type="component" value="Unassembled WGS sequence"/>
</dbReference>
<dbReference type="SMART" id="SM00304">
    <property type="entry name" value="HAMP"/>
    <property type="match status" value="1"/>
</dbReference>
<dbReference type="Gene3D" id="1.10.287.950">
    <property type="entry name" value="Methyl-accepting chemotaxis protein"/>
    <property type="match status" value="1"/>
</dbReference>
<keyword evidence="4" id="KW-1133">Transmembrane helix</keyword>
<reference evidence="7 8" key="1">
    <citation type="submission" date="2020-07" db="EMBL/GenBank/DDBJ databases">
        <title>Draft whole-genome sequence of Heliobacterium chlorum DSM 3682, type strain.</title>
        <authorList>
            <person name="Kyndt J.A."/>
            <person name="Meyer T.E."/>
            <person name="Imhoff J.F."/>
        </authorList>
    </citation>
    <scope>NUCLEOTIDE SEQUENCE [LARGE SCALE GENOMIC DNA]</scope>
    <source>
        <strain evidence="7 8">DSM 3682</strain>
    </source>
</reference>
<gene>
    <name evidence="7" type="ORF">H1S01_11880</name>
</gene>
<comment type="caution">
    <text evidence="7">The sequence shown here is derived from an EMBL/GenBank/DDBJ whole genome shotgun (WGS) entry which is preliminary data.</text>
</comment>
<evidence type="ECO:0000256" key="2">
    <source>
        <dbReference type="ARBA" id="ARBA00029447"/>
    </source>
</evidence>
<keyword evidence="8" id="KW-1185">Reference proteome</keyword>
<dbReference type="SMART" id="SM00283">
    <property type="entry name" value="MA"/>
    <property type="match status" value="1"/>
</dbReference>
<dbReference type="PANTHER" id="PTHR32089:SF112">
    <property type="entry name" value="LYSOZYME-LIKE PROTEIN-RELATED"/>
    <property type="match status" value="1"/>
</dbReference>
<feature type="domain" description="Methyl-accepting transducer" evidence="5">
    <location>
        <begin position="264"/>
        <end position="536"/>
    </location>
</feature>
<evidence type="ECO:0000313" key="8">
    <source>
        <dbReference type="Proteomes" id="UP000617402"/>
    </source>
</evidence>
<dbReference type="InterPro" id="IPR004090">
    <property type="entry name" value="Chemotax_Me-accpt_rcpt"/>
</dbReference>
<comment type="similarity">
    <text evidence="2">Belongs to the methyl-accepting chemotaxis (MCP) protein family.</text>
</comment>
<dbReference type="Pfam" id="PF00672">
    <property type="entry name" value="HAMP"/>
    <property type="match status" value="1"/>
</dbReference>
<evidence type="ECO:0000256" key="4">
    <source>
        <dbReference type="SAM" id="Phobius"/>
    </source>
</evidence>
<dbReference type="SUPFAM" id="SSF58104">
    <property type="entry name" value="Methyl-accepting chemotaxis protein (MCP) signaling domain"/>
    <property type="match status" value="1"/>
</dbReference>
<dbReference type="Pfam" id="PF00015">
    <property type="entry name" value="MCPsignal"/>
    <property type="match status" value="1"/>
</dbReference>
<dbReference type="InterPro" id="IPR004089">
    <property type="entry name" value="MCPsignal_dom"/>
</dbReference>
<keyword evidence="4" id="KW-0812">Transmembrane</keyword>
<dbReference type="PROSITE" id="PS50111">
    <property type="entry name" value="CHEMOTAXIS_TRANSDUC_2"/>
    <property type="match status" value="1"/>
</dbReference>
<dbReference type="PRINTS" id="PR00260">
    <property type="entry name" value="CHEMTRNSDUCR"/>
</dbReference>
<organism evidence="7 8">
    <name type="scientific">Heliobacterium chlorum</name>
    <dbReference type="NCBI Taxonomy" id="2698"/>
    <lineage>
        <taxon>Bacteria</taxon>
        <taxon>Bacillati</taxon>
        <taxon>Bacillota</taxon>
        <taxon>Clostridia</taxon>
        <taxon>Eubacteriales</taxon>
        <taxon>Heliobacteriaceae</taxon>
        <taxon>Heliobacterium</taxon>
    </lineage>
</organism>
<dbReference type="PANTHER" id="PTHR32089">
    <property type="entry name" value="METHYL-ACCEPTING CHEMOTAXIS PROTEIN MCPB"/>
    <property type="match status" value="1"/>
</dbReference>
<keyword evidence="4" id="KW-0472">Membrane</keyword>
<dbReference type="CDD" id="cd06225">
    <property type="entry name" value="HAMP"/>
    <property type="match status" value="1"/>
</dbReference>
<name>A0ABR7T359_HELCL</name>
<protein>
    <submittedName>
        <fullName evidence="7">Methyl-accepting chemotaxis protein</fullName>
    </submittedName>
</protein>
<evidence type="ECO:0000256" key="3">
    <source>
        <dbReference type="PROSITE-ProRule" id="PRU00284"/>
    </source>
</evidence>
<dbReference type="Pfam" id="PF12729">
    <property type="entry name" value="4HB_MCP_1"/>
    <property type="match status" value="1"/>
</dbReference>
<feature type="transmembrane region" description="Helical" evidence="4">
    <location>
        <begin position="186"/>
        <end position="215"/>
    </location>
</feature>
<keyword evidence="1 3" id="KW-0807">Transducer</keyword>
<sequence>MTFKTRLSLSFGLLILFTCILGFLSVNATRLIADQSNEFFEDRFIPVVDLTTVNHRLQKIRISALMSVREDDPNRSKYASEAAALEQEINVFMDKYRSTYFVDEEKKAIQTWDDAWGKYRDGFHRTFDLALKGDLRAAKENSSKVTADYDKAEDAIQQLKYINVRVGQELHQKNLTESKKIISASWIFSLIAAIVGIAIASFVIRSVVIPVGALINKVEEISERGGDLTQQVDVRSKDEIGQLGNGINKLITKLRTLVSDVANVAEKVSSGANELNTVTSEITCAAEQVAITISEIAKGNQQVVESVSSSVELLQNVNHMSNDTSEIIEKTTTQESRTVALVLQSGQSAVDQQREMVGQNSDTSRNVSVAIRDLVHKTEAIHTIVQTITGIASQTNLLALNAAIEAARAGEYGRGFSVVADEVRKLAEESLRSAQEITELIGDIIKSVEDVDKQVHNSEVIVEKQEKSVQQLHRVFSDINQSTDDMVLKVMNVGEKSKEVQNAVNVLNDAMRQIAAVTQETSAGSQEVASSTEELTANIEQVSTMTNTLAEMGMDLQRLMGQFKY</sequence>